<feature type="compositionally biased region" description="Polar residues" evidence="11">
    <location>
        <begin position="10"/>
        <end position="21"/>
    </location>
</feature>
<dbReference type="SMART" id="SM00963">
    <property type="entry name" value="SRP54_N"/>
    <property type="match status" value="1"/>
</dbReference>
<dbReference type="SUPFAM" id="SSF47364">
    <property type="entry name" value="Domain of the SRP/SRP receptor G-proteins"/>
    <property type="match status" value="1"/>
</dbReference>
<dbReference type="PROSITE" id="PS00300">
    <property type="entry name" value="SRP54"/>
    <property type="match status" value="1"/>
</dbReference>
<dbReference type="GO" id="GO:0005525">
    <property type="term" value="F:GTP binding"/>
    <property type="evidence" value="ECO:0007669"/>
    <property type="project" value="UniProtKB-UniRule"/>
</dbReference>
<dbReference type="CDD" id="cd17874">
    <property type="entry name" value="FtsY"/>
    <property type="match status" value="1"/>
</dbReference>
<keyword evidence="4 10" id="KW-0378">Hydrolase</keyword>
<evidence type="ECO:0000256" key="11">
    <source>
        <dbReference type="SAM" id="MobiDB-lite"/>
    </source>
</evidence>
<dbReference type="SUPFAM" id="SSF52540">
    <property type="entry name" value="P-loop containing nucleoside triphosphate hydrolases"/>
    <property type="match status" value="1"/>
</dbReference>
<evidence type="ECO:0000259" key="12">
    <source>
        <dbReference type="PROSITE" id="PS00300"/>
    </source>
</evidence>
<evidence type="ECO:0000256" key="3">
    <source>
        <dbReference type="ARBA" id="ARBA00022741"/>
    </source>
</evidence>
<evidence type="ECO:0000256" key="10">
    <source>
        <dbReference type="HAMAP-Rule" id="MF_00920"/>
    </source>
</evidence>
<dbReference type="EC" id="3.6.5.4" evidence="10"/>
<protein>
    <recommendedName>
        <fullName evidence="10">Signal recognition particle receptor FtsY</fullName>
        <shortName evidence="10">SRP receptor</shortName>
        <ecNumber evidence="10">3.6.5.4</ecNumber>
    </recommendedName>
</protein>
<dbReference type="PANTHER" id="PTHR43134:SF1">
    <property type="entry name" value="SIGNAL RECOGNITION PARTICLE RECEPTOR SUBUNIT ALPHA"/>
    <property type="match status" value="1"/>
</dbReference>
<evidence type="ECO:0000313" key="14">
    <source>
        <dbReference type="Proteomes" id="UP000183898"/>
    </source>
</evidence>
<dbReference type="InterPro" id="IPR036225">
    <property type="entry name" value="SRP/SRP_N"/>
</dbReference>
<dbReference type="FunFam" id="3.40.50.300:FF:000053">
    <property type="entry name" value="Signal recognition particle receptor FtsY"/>
    <property type="match status" value="1"/>
</dbReference>
<evidence type="ECO:0000256" key="9">
    <source>
        <dbReference type="ARBA" id="ARBA00053570"/>
    </source>
</evidence>
<dbReference type="RefSeq" id="WP_074747927.1">
    <property type="nucleotide sequence ID" value="NZ_FOCT01000011.1"/>
</dbReference>
<sequence>MASFFKSKNDSTTSEPPNSNWGVRVRQGLSRTRDNLGKRLSGLFGGGAIDEDLYEEMETILLTADAGVSATTWLLEELRRKVKRNGLTDASQLKDALQDALVDLLEPLAQPLDTSAHQPFIIMLAGVNGAGKTTSIGKLAHYYQLQGKSVLLAAGDTFRAAAREQLMAWGERNRVAVIAQESSGQQRGDPAAVIFDAVNAAKARGIDIVLADTAGRLATQLHLMEEIKKVKRVIAKTEPGAPHETLLVLDANTGQNAVNQVQAFDDALGLTGLIVTKLDGTAKGGVLAAIARQRQQKVPLPVRFIGVGEGLDDLRPFVAREFVGALFD</sequence>
<dbReference type="GO" id="GO:0005047">
    <property type="term" value="F:signal recognition particle binding"/>
    <property type="evidence" value="ECO:0007669"/>
    <property type="project" value="TreeGrafter"/>
</dbReference>
<comment type="similarity">
    <text evidence="10">Belongs to the GTP-binding SRP family. FtsY subfamily.</text>
</comment>
<accession>A0A1H8LXP7</accession>
<dbReference type="AlphaFoldDB" id="A0A1H8LXP7"/>
<evidence type="ECO:0000256" key="5">
    <source>
        <dbReference type="ARBA" id="ARBA00023134"/>
    </source>
</evidence>
<keyword evidence="7 10" id="KW-0675">Receptor</keyword>
<dbReference type="PANTHER" id="PTHR43134">
    <property type="entry name" value="SIGNAL RECOGNITION PARTICLE RECEPTOR SUBUNIT ALPHA"/>
    <property type="match status" value="1"/>
</dbReference>
<feature type="domain" description="SRP54-type proteins GTP-binding" evidence="12">
    <location>
        <begin position="301"/>
        <end position="314"/>
    </location>
</feature>
<dbReference type="EMBL" id="FOCT01000011">
    <property type="protein sequence ID" value="SEO09859.1"/>
    <property type="molecule type" value="Genomic_DNA"/>
</dbReference>
<dbReference type="Proteomes" id="UP000183898">
    <property type="component" value="Unassembled WGS sequence"/>
</dbReference>
<comment type="subcellular location">
    <subcellularLocation>
        <location evidence="10">Cell membrane</location>
        <topology evidence="10">Peripheral membrane protein</topology>
        <orientation evidence="10">Cytoplasmic side</orientation>
    </subcellularLocation>
    <subcellularLocation>
        <location evidence="10">Cytoplasm</location>
    </subcellularLocation>
</comment>
<feature type="region of interest" description="Disordered" evidence="11">
    <location>
        <begin position="1"/>
        <end position="23"/>
    </location>
</feature>
<proteinExistence type="inferred from homology"/>
<dbReference type="InterPro" id="IPR013822">
    <property type="entry name" value="Signal_recog_particl_SRP54_hlx"/>
</dbReference>
<dbReference type="Gene3D" id="1.20.120.140">
    <property type="entry name" value="Signal recognition particle SRP54, nucleotide-binding domain"/>
    <property type="match status" value="1"/>
</dbReference>
<evidence type="ECO:0000256" key="8">
    <source>
        <dbReference type="ARBA" id="ARBA00048027"/>
    </source>
</evidence>
<feature type="binding site" evidence="10">
    <location>
        <begin position="126"/>
        <end position="133"/>
    </location>
    <ligand>
        <name>GTP</name>
        <dbReference type="ChEBI" id="CHEBI:37565"/>
    </ligand>
</feature>
<evidence type="ECO:0000256" key="2">
    <source>
        <dbReference type="ARBA" id="ARBA00022490"/>
    </source>
</evidence>
<dbReference type="Pfam" id="PF00448">
    <property type="entry name" value="SRP54"/>
    <property type="match status" value="1"/>
</dbReference>
<evidence type="ECO:0000256" key="7">
    <source>
        <dbReference type="ARBA" id="ARBA00023170"/>
    </source>
</evidence>
<dbReference type="GO" id="GO:0003924">
    <property type="term" value="F:GTPase activity"/>
    <property type="evidence" value="ECO:0007669"/>
    <property type="project" value="UniProtKB-UniRule"/>
</dbReference>
<dbReference type="Pfam" id="PF02881">
    <property type="entry name" value="SRP54_N"/>
    <property type="match status" value="1"/>
</dbReference>
<dbReference type="GO" id="GO:0005737">
    <property type="term" value="C:cytoplasm"/>
    <property type="evidence" value="ECO:0007669"/>
    <property type="project" value="UniProtKB-SubCell"/>
</dbReference>
<evidence type="ECO:0000256" key="4">
    <source>
        <dbReference type="ARBA" id="ARBA00022801"/>
    </source>
</evidence>
<dbReference type="InterPro" id="IPR042101">
    <property type="entry name" value="SRP54_N_sf"/>
</dbReference>
<evidence type="ECO:0000256" key="6">
    <source>
        <dbReference type="ARBA" id="ARBA00023136"/>
    </source>
</evidence>
<keyword evidence="6 10" id="KW-0472">Membrane</keyword>
<dbReference type="GO" id="GO:0005886">
    <property type="term" value="C:plasma membrane"/>
    <property type="evidence" value="ECO:0007669"/>
    <property type="project" value="UniProtKB-SubCell"/>
</dbReference>
<keyword evidence="1 10" id="KW-1003">Cell membrane</keyword>
<dbReference type="FunFam" id="1.20.120.140:FF:000002">
    <property type="entry name" value="Signal recognition particle receptor FtsY"/>
    <property type="match status" value="1"/>
</dbReference>
<dbReference type="InterPro" id="IPR004390">
    <property type="entry name" value="SR_rcpt_FtsY"/>
</dbReference>
<comment type="catalytic activity">
    <reaction evidence="8 10">
        <text>GTP + H2O = GDP + phosphate + H(+)</text>
        <dbReference type="Rhea" id="RHEA:19669"/>
        <dbReference type="ChEBI" id="CHEBI:15377"/>
        <dbReference type="ChEBI" id="CHEBI:15378"/>
        <dbReference type="ChEBI" id="CHEBI:37565"/>
        <dbReference type="ChEBI" id="CHEBI:43474"/>
        <dbReference type="ChEBI" id="CHEBI:58189"/>
        <dbReference type="EC" id="3.6.5.4"/>
    </reaction>
</comment>
<feature type="binding site" evidence="10">
    <location>
        <begin position="212"/>
        <end position="216"/>
    </location>
    <ligand>
        <name>GTP</name>
        <dbReference type="ChEBI" id="CHEBI:37565"/>
    </ligand>
</feature>
<keyword evidence="3 10" id="KW-0547">Nucleotide-binding</keyword>
<dbReference type="InterPro" id="IPR027417">
    <property type="entry name" value="P-loop_NTPase"/>
</dbReference>
<dbReference type="HAMAP" id="MF_00920">
    <property type="entry name" value="FtsY"/>
    <property type="match status" value="1"/>
</dbReference>
<name>A0A1H8LXP7_9PROT</name>
<dbReference type="InterPro" id="IPR003593">
    <property type="entry name" value="AAA+_ATPase"/>
</dbReference>
<dbReference type="SMART" id="SM00382">
    <property type="entry name" value="AAA"/>
    <property type="match status" value="1"/>
</dbReference>
<dbReference type="NCBIfam" id="TIGR00064">
    <property type="entry name" value="ftsY"/>
    <property type="match status" value="1"/>
</dbReference>
<gene>
    <name evidence="10" type="primary">ftsY</name>
    <name evidence="13" type="ORF">SAMN05216404_11181</name>
</gene>
<dbReference type="Gene3D" id="3.40.50.300">
    <property type="entry name" value="P-loop containing nucleotide triphosphate hydrolases"/>
    <property type="match status" value="1"/>
</dbReference>
<comment type="subunit">
    <text evidence="10">Part of the signal recognition particle protein translocation system, which is composed of SRP and FtsY. SRP is a ribonucleoprotein composed of Ffh and a 4.5S RNA molecule.</text>
</comment>
<feature type="binding site" evidence="10">
    <location>
        <begin position="276"/>
        <end position="279"/>
    </location>
    <ligand>
        <name>GTP</name>
        <dbReference type="ChEBI" id="CHEBI:37565"/>
    </ligand>
</feature>
<evidence type="ECO:0000313" key="13">
    <source>
        <dbReference type="EMBL" id="SEO09859.1"/>
    </source>
</evidence>
<dbReference type="InterPro" id="IPR000897">
    <property type="entry name" value="SRP54_GTPase_dom"/>
</dbReference>
<dbReference type="SMART" id="SM00962">
    <property type="entry name" value="SRP54"/>
    <property type="match status" value="1"/>
</dbReference>
<keyword evidence="5 10" id="KW-0342">GTP-binding</keyword>
<dbReference type="GO" id="GO:0006614">
    <property type="term" value="P:SRP-dependent cotranslational protein targeting to membrane"/>
    <property type="evidence" value="ECO:0007669"/>
    <property type="project" value="InterPro"/>
</dbReference>
<reference evidence="13 14" key="1">
    <citation type="submission" date="2016-10" db="EMBL/GenBank/DDBJ databases">
        <authorList>
            <person name="de Groot N.N."/>
        </authorList>
    </citation>
    <scope>NUCLEOTIDE SEQUENCE [LARGE SCALE GENOMIC DNA]</scope>
    <source>
        <strain evidence="13 14">Nl18</strain>
    </source>
</reference>
<evidence type="ECO:0000256" key="1">
    <source>
        <dbReference type="ARBA" id="ARBA00022475"/>
    </source>
</evidence>
<keyword evidence="2 10" id="KW-0963">Cytoplasm</keyword>
<comment type="function">
    <text evidence="9 10">Involved in targeting and insertion of nascent membrane proteins into the cytoplasmic membrane. Acts as a receptor for the complex formed by the signal recognition particle (SRP) and the ribosome-nascent chain (RNC). Interaction with SRP-RNC leads to the transfer of the RNC complex to the Sec translocase for insertion into the membrane, the hydrolysis of GTP by both Ffh and FtsY, and the dissociation of the SRP-FtsY complex into the individual components.</text>
</comment>
<organism evidence="13 14">
    <name type="scientific">Nitrosospira multiformis</name>
    <dbReference type="NCBI Taxonomy" id="1231"/>
    <lineage>
        <taxon>Bacteria</taxon>
        <taxon>Pseudomonadati</taxon>
        <taxon>Pseudomonadota</taxon>
        <taxon>Betaproteobacteria</taxon>
        <taxon>Nitrosomonadales</taxon>
        <taxon>Nitrosomonadaceae</taxon>
        <taxon>Nitrosospira</taxon>
    </lineage>
</organism>